<evidence type="ECO:0000313" key="1">
    <source>
        <dbReference type="EMBL" id="MPC65335.1"/>
    </source>
</evidence>
<gene>
    <name evidence="1" type="ORF">E2C01_059468</name>
</gene>
<sequence length="100" mass="10615">MPAPPYHRNSVKKKLTSPVSALYMTSDVGGAKCVSLAGGGIVKQPGRGLVEGRSLSHEHQVNERHQETVSSMCCGQGTGHRLAETYNATSCSVLVVVCLY</sequence>
<proteinExistence type="predicted"/>
<reference evidence="1 2" key="1">
    <citation type="submission" date="2019-05" db="EMBL/GenBank/DDBJ databases">
        <title>Another draft genome of Portunus trituberculatus and its Hox gene families provides insights of decapod evolution.</title>
        <authorList>
            <person name="Jeong J.-H."/>
            <person name="Song I."/>
            <person name="Kim S."/>
            <person name="Choi T."/>
            <person name="Kim D."/>
            <person name="Ryu S."/>
            <person name="Kim W."/>
        </authorList>
    </citation>
    <scope>NUCLEOTIDE SEQUENCE [LARGE SCALE GENOMIC DNA]</scope>
    <source>
        <tissue evidence="1">Muscle</tissue>
    </source>
</reference>
<evidence type="ECO:0000313" key="2">
    <source>
        <dbReference type="Proteomes" id="UP000324222"/>
    </source>
</evidence>
<keyword evidence="2" id="KW-1185">Reference proteome</keyword>
<comment type="caution">
    <text evidence="1">The sequence shown here is derived from an EMBL/GenBank/DDBJ whole genome shotgun (WGS) entry which is preliminary data.</text>
</comment>
<accession>A0A5B7H6S3</accession>
<protein>
    <submittedName>
        <fullName evidence="1">Uncharacterized protein</fullName>
    </submittedName>
</protein>
<dbReference type="Proteomes" id="UP000324222">
    <property type="component" value="Unassembled WGS sequence"/>
</dbReference>
<dbReference type="EMBL" id="VSRR010023230">
    <property type="protein sequence ID" value="MPC65335.1"/>
    <property type="molecule type" value="Genomic_DNA"/>
</dbReference>
<organism evidence="1 2">
    <name type="scientific">Portunus trituberculatus</name>
    <name type="common">Swimming crab</name>
    <name type="synonym">Neptunus trituberculatus</name>
    <dbReference type="NCBI Taxonomy" id="210409"/>
    <lineage>
        <taxon>Eukaryota</taxon>
        <taxon>Metazoa</taxon>
        <taxon>Ecdysozoa</taxon>
        <taxon>Arthropoda</taxon>
        <taxon>Crustacea</taxon>
        <taxon>Multicrustacea</taxon>
        <taxon>Malacostraca</taxon>
        <taxon>Eumalacostraca</taxon>
        <taxon>Eucarida</taxon>
        <taxon>Decapoda</taxon>
        <taxon>Pleocyemata</taxon>
        <taxon>Brachyura</taxon>
        <taxon>Eubrachyura</taxon>
        <taxon>Portunoidea</taxon>
        <taxon>Portunidae</taxon>
        <taxon>Portuninae</taxon>
        <taxon>Portunus</taxon>
    </lineage>
</organism>
<name>A0A5B7H6S3_PORTR</name>
<dbReference type="AlphaFoldDB" id="A0A5B7H6S3"/>